<accession>A0A5B9QTC6</accession>
<evidence type="ECO:0000313" key="5">
    <source>
        <dbReference type="EMBL" id="QEG40990.1"/>
    </source>
</evidence>
<dbReference type="PANTHER" id="PTHR43661">
    <property type="entry name" value="D-XYLONATE DEHYDRATASE"/>
    <property type="match status" value="1"/>
</dbReference>
<dbReference type="GO" id="GO:0050401">
    <property type="term" value="F:xylonate dehydratase activity"/>
    <property type="evidence" value="ECO:0007669"/>
    <property type="project" value="InterPro"/>
</dbReference>
<dbReference type="EMBL" id="CP042914">
    <property type="protein sequence ID" value="QEG40990.1"/>
    <property type="molecule type" value="Genomic_DNA"/>
</dbReference>
<dbReference type="AlphaFoldDB" id="A0A5B9QTC6"/>
<dbReference type="SUPFAM" id="SSF52016">
    <property type="entry name" value="LeuD/IlvD-like"/>
    <property type="match status" value="1"/>
</dbReference>
<feature type="domain" description="Dihydroxy-acid/6-phosphogluconate dehydratase C-terminal" evidence="4">
    <location>
        <begin position="446"/>
        <end position="591"/>
    </location>
</feature>
<evidence type="ECO:0000313" key="6">
    <source>
        <dbReference type="Proteomes" id="UP000325286"/>
    </source>
</evidence>
<proteinExistence type="inferred from homology"/>
<dbReference type="InterPro" id="IPR037237">
    <property type="entry name" value="IlvD/EDD_N"/>
</dbReference>
<organism evidence="5 6">
    <name type="scientific">Roseimaritima ulvae</name>
    <dbReference type="NCBI Taxonomy" id="980254"/>
    <lineage>
        <taxon>Bacteria</taxon>
        <taxon>Pseudomonadati</taxon>
        <taxon>Planctomycetota</taxon>
        <taxon>Planctomycetia</taxon>
        <taxon>Pirellulales</taxon>
        <taxon>Pirellulaceae</taxon>
        <taxon>Roseimaritima</taxon>
    </lineage>
</organism>
<dbReference type="InterPro" id="IPR000581">
    <property type="entry name" value="ILV_EDD_N"/>
</dbReference>
<evidence type="ECO:0000259" key="4">
    <source>
        <dbReference type="Pfam" id="PF24877"/>
    </source>
</evidence>
<evidence type="ECO:0000256" key="2">
    <source>
        <dbReference type="ARBA" id="ARBA00023239"/>
    </source>
</evidence>
<dbReference type="InterPro" id="IPR042096">
    <property type="entry name" value="Dihydro-acid_dehy_C"/>
</dbReference>
<gene>
    <name evidence="5" type="primary">ilvD_1</name>
    <name evidence="5" type="ORF">UC8_30080</name>
</gene>
<dbReference type="Pfam" id="PF24877">
    <property type="entry name" value="ILV_EDD_C"/>
    <property type="match status" value="1"/>
</dbReference>
<dbReference type="Gene3D" id="3.50.30.80">
    <property type="entry name" value="IlvD/EDD C-terminal domain-like"/>
    <property type="match status" value="1"/>
</dbReference>
<dbReference type="KEGG" id="rul:UC8_30080"/>
<dbReference type="SUPFAM" id="SSF143975">
    <property type="entry name" value="IlvD/EDD N-terminal domain-like"/>
    <property type="match status" value="1"/>
</dbReference>
<dbReference type="GO" id="GO:0004160">
    <property type="term" value="F:dihydroxy-acid dehydratase activity"/>
    <property type="evidence" value="ECO:0007669"/>
    <property type="project" value="UniProtKB-EC"/>
</dbReference>
<reference evidence="5 6" key="1">
    <citation type="submission" date="2019-08" db="EMBL/GenBank/DDBJ databases">
        <title>Deep-cultivation of Planctomycetes and their phenomic and genomic characterization uncovers novel biology.</title>
        <authorList>
            <person name="Wiegand S."/>
            <person name="Jogler M."/>
            <person name="Boedeker C."/>
            <person name="Pinto D."/>
            <person name="Vollmers J."/>
            <person name="Rivas-Marin E."/>
            <person name="Kohn T."/>
            <person name="Peeters S.H."/>
            <person name="Heuer A."/>
            <person name="Rast P."/>
            <person name="Oberbeckmann S."/>
            <person name="Bunk B."/>
            <person name="Jeske O."/>
            <person name="Meyerdierks A."/>
            <person name="Storesund J.E."/>
            <person name="Kallscheuer N."/>
            <person name="Luecker S."/>
            <person name="Lage O.M."/>
            <person name="Pohl T."/>
            <person name="Merkel B.J."/>
            <person name="Hornburger P."/>
            <person name="Mueller R.-W."/>
            <person name="Bruemmer F."/>
            <person name="Labrenz M."/>
            <person name="Spormann A.M."/>
            <person name="Op den Camp H."/>
            <person name="Overmann J."/>
            <person name="Amann R."/>
            <person name="Jetten M.S.M."/>
            <person name="Mascher T."/>
            <person name="Medema M.H."/>
            <person name="Devos D.P."/>
            <person name="Kaster A.-K."/>
            <person name="Ovreas L."/>
            <person name="Rohde M."/>
            <person name="Galperin M.Y."/>
            <person name="Jogler C."/>
        </authorList>
    </citation>
    <scope>NUCLEOTIDE SEQUENCE [LARGE SCALE GENOMIC DNA]</scope>
    <source>
        <strain evidence="5 6">UC8</strain>
    </source>
</reference>
<dbReference type="Proteomes" id="UP000325286">
    <property type="component" value="Chromosome"/>
</dbReference>
<dbReference type="NCBIfam" id="TIGR03432">
    <property type="entry name" value="yjhG_yagF"/>
    <property type="match status" value="1"/>
</dbReference>
<sequence length="676" mass="71336">MSQDDARSLDRLFDPPADVRTIKTRAAGPQGQLPLTDQMLRNWSSGDLFGLTQNAGMGWDPRRALGEQYLMLSTQGGMRAEDGTPIALGYHTGHWEVGLLVKAAAEVISQAGGVPFAAYVSDPCDGRTQGTRGMFDSLPYRNDAAIVMRRLIRSLPQAKGVLGIATCDKGLPAMMLALCGIGRLPAVLMPGGVTLPPTVGEDAGKVQTIGARYTQGEMTLEEAALEGCRACGSPGGGCQFLGTAATAQVVAEALGLTVPHAALAPSGQPVWLDLARHSARALQAMHRDGVSIGSLITADSLHNAMLVHAAVGGSTNLLLHIPAIAAAAGLPRPTAADFAAVNASVRRFVDVLPNGPVGHPTVRMYLAGGVPEVAWHLREAGLLRTKTRTVSGLTWDELLDRWHDSPRRDYFRSVLAAEDGVDPDDVIMPPAVAKQRGLTSTVCFPHGNLCPEGSVIKATSIDPSVVDDDGVYRKRGPARVFHSEREAIAAVKGQHPQPIQPGDVLVLVGRGPMGCGMEETYQITSALKYLPHGKHVAVVTDARFSGVSTGACIGHVGPEALAGGPIGKVREGDTIEIEIDTVGLQGRVDWLGTAEQTFAAEQATEVLNRRPEHPDLQIDPAIPDDTRLWAALQQVGGGTWGGCVYDVDKIIETLEAGRRALRESATPADSATSGDR</sequence>
<dbReference type="RefSeq" id="WP_068134030.1">
    <property type="nucleotide sequence ID" value="NZ_CP042914.1"/>
</dbReference>
<name>A0A5B9QTC6_9BACT</name>
<protein>
    <submittedName>
        <fullName evidence="5">Dihydroxy-acid dehydratase</fullName>
        <ecNumber evidence="5">4.2.1.9</ecNumber>
    </submittedName>
</protein>
<keyword evidence="2 5" id="KW-0456">Lyase</keyword>
<dbReference type="InterPro" id="IPR020558">
    <property type="entry name" value="DiOHA_6PGluconate_deHydtase_CS"/>
</dbReference>
<comment type="similarity">
    <text evidence="1">Belongs to the IlvD/Edd family.</text>
</comment>
<evidence type="ECO:0000256" key="1">
    <source>
        <dbReference type="ARBA" id="ARBA00006486"/>
    </source>
</evidence>
<dbReference type="PROSITE" id="PS00886">
    <property type="entry name" value="ILVD_EDD_1"/>
    <property type="match status" value="1"/>
</dbReference>
<feature type="domain" description="Dihydroxy-acid/6-phosphogluconate dehydratase N-terminal" evidence="3">
    <location>
        <begin position="91"/>
        <end position="397"/>
    </location>
</feature>
<evidence type="ECO:0000259" key="3">
    <source>
        <dbReference type="Pfam" id="PF00920"/>
    </source>
</evidence>
<dbReference type="OrthoDB" id="9807077at2"/>
<dbReference type="InterPro" id="IPR017798">
    <property type="entry name" value="Dehydratase_YjhG/YagF"/>
</dbReference>
<dbReference type="PANTHER" id="PTHR43661:SF3">
    <property type="entry name" value="D-XYLONATE DEHYDRATASE YAGF-RELATED"/>
    <property type="match status" value="1"/>
</dbReference>
<keyword evidence="6" id="KW-1185">Reference proteome</keyword>
<dbReference type="Pfam" id="PF00920">
    <property type="entry name" value="ILVD_EDD_N"/>
    <property type="match status" value="1"/>
</dbReference>
<dbReference type="GO" id="GO:0005829">
    <property type="term" value="C:cytosol"/>
    <property type="evidence" value="ECO:0007669"/>
    <property type="project" value="TreeGrafter"/>
</dbReference>
<dbReference type="EC" id="4.2.1.9" evidence="5"/>
<dbReference type="InterPro" id="IPR056740">
    <property type="entry name" value="ILV_EDD_C"/>
</dbReference>